<evidence type="ECO:0000313" key="2">
    <source>
        <dbReference type="EMBL" id="KIW76857.1"/>
    </source>
</evidence>
<protein>
    <submittedName>
        <fullName evidence="2">Unplaced genomic scaffold supercont1.6, whole genome shotgun sequence</fullName>
    </submittedName>
</protein>
<dbReference type="RefSeq" id="XP_013280665.1">
    <property type="nucleotide sequence ID" value="XM_013425211.1"/>
</dbReference>
<reference evidence="2 3" key="1">
    <citation type="submission" date="2015-01" db="EMBL/GenBank/DDBJ databases">
        <title>The Genome Sequence of Fonsecaea pedrosoi CBS 271.37.</title>
        <authorList>
            <consortium name="The Broad Institute Genomics Platform"/>
            <person name="Cuomo C."/>
            <person name="de Hoog S."/>
            <person name="Gorbushina A."/>
            <person name="Stielow B."/>
            <person name="Teixiera M."/>
            <person name="Abouelleil A."/>
            <person name="Chapman S.B."/>
            <person name="Priest M."/>
            <person name="Young S.K."/>
            <person name="Wortman J."/>
            <person name="Nusbaum C."/>
            <person name="Birren B."/>
        </authorList>
    </citation>
    <scope>NUCLEOTIDE SEQUENCE [LARGE SCALE GENOMIC DNA]</scope>
    <source>
        <strain evidence="2 3">CBS 271.37</strain>
    </source>
</reference>
<keyword evidence="3" id="KW-1185">Reference proteome</keyword>
<evidence type="ECO:0000256" key="1">
    <source>
        <dbReference type="SAM" id="MobiDB-lite"/>
    </source>
</evidence>
<organism evidence="2 3">
    <name type="scientific">Fonsecaea pedrosoi CBS 271.37</name>
    <dbReference type="NCBI Taxonomy" id="1442368"/>
    <lineage>
        <taxon>Eukaryota</taxon>
        <taxon>Fungi</taxon>
        <taxon>Dikarya</taxon>
        <taxon>Ascomycota</taxon>
        <taxon>Pezizomycotina</taxon>
        <taxon>Eurotiomycetes</taxon>
        <taxon>Chaetothyriomycetidae</taxon>
        <taxon>Chaetothyriales</taxon>
        <taxon>Herpotrichiellaceae</taxon>
        <taxon>Fonsecaea</taxon>
    </lineage>
</organism>
<feature type="region of interest" description="Disordered" evidence="1">
    <location>
        <begin position="21"/>
        <end position="59"/>
    </location>
</feature>
<evidence type="ECO:0000313" key="3">
    <source>
        <dbReference type="Proteomes" id="UP000053029"/>
    </source>
</evidence>
<feature type="compositionally biased region" description="Pro residues" evidence="1">
    <location>
        <begin position="29"/>
        <end position="45"/>
    </location>
</feature>
<dbReference type="EMBL" id="KN846974">
    <property type="protein sequence ID" value="KIW76857.1"/>
    <property type="molecule type" value="Genomic_DNA"/>
</dbReference>
<proteinExistence type="predicted"/>
<sequence length="542" mass="59668">MWKNDEFVRGHWRLAGGEMVPFLDREGDPPPPQPTSVPPPQPPLLPTSNPTAGETPSNMTDHRAVQQGAIIQNEVNEEGVITQNEETEDEEGGHGVLIETVVNHAEGVITQRIVSDHGVMTRNMMIANVNVEEGTVTLREVSRLGEVVENEVNEQEDTQVAGDQTDQEEDLESVDDNFATYGIAIGEINSHNLSNELVAAREKLLTFTDRLINYTDVGTEPVVDATDREDQGMSQKAEYLWGQVNYSWLTLLNGQNDLMSDAMACMLIGLWTGRELFSPQHHAVTKKVSEVLGQKLVSLGPWVSGEGVSPPTPLAVLLFGSETSTHPLQRRCKLLGETLLALSGSSMGGAVDETMARETAQVLGTLFDRAESKIMGSESLKLFDLGLAGVKEFQSEFIWLNDLALRQYFSPLRPDVRPENLLSVENLEEMASVALRHSDKLEPKGLVDCERGIWEGDIIDLQAPPHHRLRPAIGSAGTFEDIMDRVMKCVDYQYYEMVGRSTEEKAQATPHSRLRLGIGSPAMVILSFFPQTLEGMAGAMSP</sequence>
<dbReference type="VEuPathDB" id="FungiDB:Z517_09301"/>
<dbReference type="Proteomes" id="UP000053029">
    <property type="component" value="Unassembled WGS sequence"/>
</dbReference>
<name>A0A0D2ERH4_9EURO</name>
<dbReference type="AlphaFoldDB" id="A0A0D2ERH4"/>
<dbReference type="GeneID" id="25308791"/>
<accession>A0A0D2ERH4</accession>
<dbReference type="HOGENOM" id="CLU_502503_0_0_1"/>
<gene>
    <name evidence="2" type="ORF">Z517_09301</name>
</gene>